<evidence type="ECO:0000256" key="8">
    <source>
        <dbReference type="ARBA" id="ARBA00022695"/>
    </source>
</evidence>
<dbReference type="Gene3D" id="3.40.50.11030">
    <property type="entry name" value="Threonylcarbamoyl-AMP synthase, C-terminal domain"/>
    <property type="match status" value="1"/>
</dbReference>
<proteinExistence type="inferred from homology"/>
<comment type="similarity">
    <text evidence="2 13">Belongs to the SUA5 family.</text>
</comment>
<dbReference type="PANTHER" id="PTHR17490:SF16">
    <property type="entry name" value="THREONYLCARBAMOYL-AMP SYNTHASE"/>
    <property type="match status" value="1"/>
</dbReference>
<keyword evidence="9 13" id="KW-0547">Nucleotide-binding</keyword>
<keyword evidence="6 13" id="KW-0808">Transferase</keyword>
<keyword evidence="8 13" id="KW-0548">Nucleotidyltransferase</keyword>
<evidence type="ECO:0000256" key="1">
    <source>
        <dbReference type="ARBA" id="ARBA00004496"/>
    </source>
</evidence>
<organism evidence="15 16">
    <name type="scientific">Algimonas porphyrae</name>
    <dbReference type="NCBI Taxonomy" id="1128113"/>
    <lineage>
        <taxon>Bacteria</taxon>
        <taxon>Pseudomonadati</taxon>
        <taxon>Pseudomonadota</taxon>
        <taxon>Alphaproteobacteria</taxon>
        <taxon>Maricaulales</taxon>
        <taxon>Robiginitomaculaceae</taxon>
        <taxon>Algimonas</taxon>
    </lineage>
</organism>
<evidence type="ECO:0000256" key="10">
    <source>
        <dbReference type="ARBA" id="ARBA00022840"/>
    </source>
</evidence>
<accession>A0ABQ5UZK0</accession>
<feature type="domain" description="YrdC-like" evidence="14">
    <location>
        <begin position="10"/>
        <end position="197"/>
    </location>
</feature>
<dbReference type="Pfam" id="PF03481">
    <property type="entry name" value="Sua5_C"/>
    <property type="match status" value="1"/>
</dbReference>
<dbReference type="PROSITE" id="PS51163">
    <property type="entry name" value="YRDC"/>
    <property type="match status" value="1"/>
</dbReference>
<dbReference type="EC" id="2.7.7.87" evidence="3 13"/>
<gene>
    <name evidence="15" type="ORF">GCM10007854_08140</name>
</gene>
<dbReference type="EMBL" id="BSNJ01000002">
    <property type="protein sequence ID" value="GLQ19859.1"/>
    <property type="molecule type" value="Genomic_DNA"/>
</dbReference>
<dbReference type="PIRSF" id="PIRSF004930">
    <property type="entry name" value="Tln_factor_SUA5"/>
    <property type="match status" value="1"/>
</dbReference>
<evidence type="ECO:0000256" key="13">
    <source>
        <dbReference type="PIRNR" id="PIRNR004930"/>
    </source>
</evidence>
<dbReference type="SUPFAM" id="SSF55821">
    <property type="entry name" value="YrdC/RibB"/>
    <property type="match status" value="1"/>
</dbReference>
<evidence type="ECO:0000256" key="6">
    <source>
        <dbReference type="ARBA" id="ARBA00022679"/>
    </source>
</evidence>
<comment type="function">
    <text evidence="13">Required for the formation of a threonylcarbamoyl group on adenosine at position 37 (t(6)A37) in tRNAs that read codons beginning with adenine.</text>
</comment>
<evidence type="ECO:0000256" key="2">
    <source>
        <dbReference type="ARBA" id="ARBA00007663"/>
    </source>
</evidence>
<dbReference type="RefSeq" id="WP_284369901.1">
    <property type="nucleotide sequence ID" value="NZ_BSNJ01000002.1"/>
</dbReference>
<dbReference type="NCBIfam" id="TIGR00057">
    <property type="entry name" value="L-threonylcarbamoyladenylate synthase"/>
    <property type="match status" value="1"/>
</dbReference>
<name>A0ABQ5UZK0_9PROT</name>
<evidence type="ECO:0000256" key="9">
    <source>
        <dbReference type="ARBA" id="ARBA00022741"/>
    </source>
</evidence>
<reference evidence="15" key="1">
    <citation type="journal article" date="2014" name="Int. J. Syst. Evol. Microbiol.">
        <title>Complete genome of a new Firmicutes species belonging to the dominant human colonic microbiota ('Ruminococcus bicirculans') reveals two chromosomes and a selective capacity to utilize plant glucans.</title>
        <authorList>
            <consortium name="NISC Comparative Sequencing Program"/>
            <person name="Wegmann U."/>
            <person name="Louis P."/>
            <person name="Goesmann A."/>
            <person name="Henrissat B."/>
            <person name="Duncan S.H."/>
            <person name="Flint H.J."/>
        </authorList>
    </citation>
    <scope>NUCLEOTIDE SEQUENCE</scope>
    <source>
        <strain evidence="15">NBRC 108216</strain>
    </source>
</reference>
<dbReference type="InterPro" id="IPR005145">
    <property type="entry name" value="Sua5_C"/>
</dbReference>
<evidence type="ECO:0000313" key="16">
    <source>
        <dbReference type="Proteomes" id="UP001161390"/>
    </source>
</evidence>
<evidence type="ECO:0000256" key="7">
    <source>
        <dbReference type="ARBA" id="ARBA00022694"/>
    </source>
</evidence>
<reference evidence="15" key="2">
    <citation type="submission" date="2023-01" db="EMBL/GenBank/DDBJ databases">
        <title>Draft genome sequence of Algimonas porphyrae strain NBRC 108216.</title>
        <authorList>
            <person name="Sun Q."/>
            <person name="Mori K."/>
        </authorList>
    </citation>
    <scope>NUCLEOTIDE SEQUENCE</scope>
    <source>
        <strain evidence="15">NBRC 108216</strain>
    </source>
</reference>
<dbReference type="InterPro" id="IPR017945">
    <property type="entry name" value="DHBP_synth_RibB-like_a/b_dom"/>
</dbReference>
<comment type="subcellular location">
    <subcellularLocation>
        <location evidence="1 13">Cytoplasm</location>
    </subcellularLocation>
</comment>
<dbReference type="InterPro" id="IPR050156">
    <property type="entry name" value="TC-AMP_synthase_SUA5"/>
</dbReference>
<dbReference type="PANTHER" id="PTHR17490">
    <property type="entry name" value="SUA5"/>
    <property type="match status" value="1"/>
</dbReference>
<comment type="caution">
    <text evidence="15">The sequence shown here is derived from an EMBL/GenBank/DDBJ whole genome shotgun (WGS) entry which is preliminary data.</text>
</comment>
<evidence type="ECO:0000256" key="3">
    <source>
        <dbReference type="ARBA" id="ARBA00012584"/>
    </source>
</evidence>
<dbReference type="Proteomes" id="UP001161390">
    <property type="component" value="Unassembled WGS sequence"/>
</dbReference>
<evidence type="ECO:0000256" key="11">
    <source>
        <dbReference type="ARBA" id="ARBA00029774"/>
    </source>
</evidence>
<keyword evidence="5 13" id="KW-0963">Cytoplasm</keyword>
<evidence type="ECO:0000259" key="14">
    <source>
        <dbReference type="PROSITE" id="PS51163"/>
    </source>
</evidence>
<evidence type="ECO:0000313" key="15">
    <source>
        <dbReference type="EMBL" id="GLQ19859.1"/>
    </source>
</evidence>
<keyword evidence="10 13" id="KW-0067">ATP-binding</keyword>
<dbReference type="Pfam" id="PF01300">
    <property type="entry name" value="Sua5_yciO_yrdC"/>
    <property type="match status" value="1"/>
</dbReference>
<evidence type="ECO:0000256" key="4">
    <source>
        <dbReference type="ARBA" id="ARBA00015492"/>
    </source>
</evidence>
<dbReference type="InterPro" id="IPR038385">
    <property type="entry name" value="Sua5/YwlC_C"/>
</dbReference>
<protein>
    <recommendedName>
        <fullName evidence="4 13">Threonylcarbamoyl-AMP synthase</fullName>
        <shortName evidence="13">TC-AMP synthase</shortName>
        <ecNumber evidence="3 13">2.7.7.87</ecNumber>
    </recommendedName>
    <alternativeName>
        <fullName evidence="11 13">L-threonylcarbamoyladenylate synthase</fullName>
    </alternativeName>
</protein>
<dbReference type="InterPro" id="IPR006070">
    <property type="entry name" value="Sua5-like_dom"/>
</dbReference>
<dbReference type="InterPro" id="IPR010923">
    <property type="entry name" value="T(6)A37_SUA5"/>
</dbReference>
<dbReference type="Gene3D" id="3.90.870.10">
    <property type="entry name" value="DHBP synthase"/>
    <property type="match status" value="1"/>
</dbReference>
<keyword evidence="7 13" id="KW-0819">tRNA processing</keyword>
<evidence type="ECO:0000256" key="12">
    <source>
        <dbReference type="ARBA" id="ARBA00048366"/>
    </source>
</evidence>
<comment type="catalytic activity">
    <reaction evidence="12 13">
        <text>L-threonine + hydrogencarbonate + ATP = L-threonylcarbamoyladenylate + diphosphate + H2O</text>
        <dbReference type="Rhea" id="RHEA:36407"/>
        <dbReference type="ChEBI" id="CHEBI:15377"/>
        <dbReference type="ChEBI" id="CHEBI:17544"/>
        <dbReference type="ChEBI" id="CHEBI:30616"/>
        <dbReference type="ChEBI" id="CHEBI:33019"/>
        <dbReference type="ChEBI" id="CHEBI:57926"/>
        <dbReference type="ChEBI" id="CHEBI:73682"/>
        <dbReference type="EC" id="2.7.7.87"/>
    </reaction>
</comment>
<sequence>MTALIMPDGPEAYLRAAEVLRAGGLVALPTETVYGLAGDARSEAAIAAIYAAKGRPSNNPLITHLLSPESAAAYADISDLATTLMVNFWPGPLTLVLPRRRSDLAERASAGLDTLALRCPDAAWRQGLLAAGWTAPLVMPSANLSGHVSPTEASHVAADLGERIDLIIDGGPCRRGLESTVLRIDHDQATLLRHGAVAEAEIVAVTGPLGQPNPDGPLASPGMLARHYAPEAALRLNATQARDGEILIGFGPQYPAPNLSPSGNLAEAARNLFKALREWDGADRKLAVAPIPEDGLGAAVNDRLRRAALGR</sequence>
<keyword evidence="16" id="KW-1185">Reference proteome</keyword>
<evidence type="ECO:0000256" key="5">
    <source>
        <dbReference type="ARBA" id="ARBA00022490"/>
    </source>
</evidence>